<evidence type="ECO:0000256" key="1">
    <source>
        <dbReference type="ARBA" id="ARBA00001941"/>
    </source>
</evidence>
<dbReference type="Proteomes" id="UP001465668">
    <property type="component" value="Unassembled WGS sequence"/>
</dbReference>
<organism evidence="13 14">
    <name type="scientific">Seiridium cardinale</name>
    <dbReference type="NCBI Taxonomy" id="138064"/>
    <lineage>
        <taxon>Eukaryota</taxon>
        <taxon>Fungi</taxon>
        <taxon>Dikarya</taxon>
        <taxon>Ascomycota</taxon>
        <taxon>Pezizomycotina</taxon>
        <taxon>Sordariomycetes</taxon>
        <taxon>Xylariomycetidae</taxon>
        <taxon>Amphisphaeriales</taxon>
        <taxon>Sporocadaceae</taxon>
        <taxon>Seiridium</taxon>
    </lineage>
</organism>
<dbReference type="Pfam" id="PF01522">
    <property type="entry name" value="Polysacc_deac_1"/>
    <property type="match status" value="1"/>
</dbReference>
<evidence type="ECO:0000256" key="10">
    <source>
        <dbReference type="SAM" id="SignalP"/>
    </source>
</evidence>
<keyword evidence="4 10" id="KW-0732">Signal</keyword>
<feature type="compositionally biased region" description="Low complexity" evidence="9">
    <location>
        <begin position="486"/>
        <end position="525"/>
    </location>
</feature>
<dbReference type="PANTHER" id="PTHR46471:SF2">
    <property type="entry name" value="CHITIN DEACETYLASE-RELATED"/>
    <property type="match status" value="1"/>
</dbReference>
<name>A0ABR2Y3H0_9PEZI</name>
<feature type="region of interest" description="Disordered" evidence="9">
    <location>
        <begin position="486"/>
        <end position="529"/>
    </location>
</feature>
<dbReference type="Pfam" id="PF00187">
    <property type="entry name" value="Chitin_bind_1"/>
    <property type="match status" value="1"/>
</dbReference>
<dbReference type="SUPFAM" id="SSF57016">
    <property type="entry name" value="Plant lectins/antimicrobial peptides"/>
    <property type="match status" value="1"/>
</dbReference>
<feature type="domain" description="NodB homology" evidence="12">
    <location>
        <begin position="148"/>
        <end position="343"/>
    </location>
</feature>
<dbReference type="Gene3D" id="3.20.20.370">
    <property type="entry name" value="Glycoside hydrolase/deacetylase"/>
    <property type="match status" value="1"/>
</dbReference>
<dbReference type="PROSITE" id="PS51677">
    <property type="entry name" value="NODB"/>
    <property type="match status" value="1"/>
</dbReference>
<feature type="disulfide bond" evidence="8">
    <location>
        <begin position="425"/>
        <end position="439"/>
    </location>
</feature>
<feature type="compositionally biased region" description="Polar residues" evidence="9">
    <location>
        <begin position="382"/>
        <end position="395"/>
    </location>
</feature>
<evidence type="ECO:0000256" key="8">
    <source>
        <dbReference type="PROSITE-ProRule" id="PRU00261"/>
    </source>
</evidence>
<sequence>MHWTVVFILSGFASLSAAHGSGLPRLAGSRKFLSELKGRRILEKKVPEAHVSYIPDRLTGTNKRDDGAAKEPRDNTSGECGPDQGTCAAGWCGTGIDYCEAPDCQLDYGPGCDGNQKPSGVDTSSIARTKLGEVEYGGVGIYDCVNEGDIAMTFDDGPWNYTSDLLDKLKTYGAKATFFIAGNNIGKGMINDPDLPWKAVIQRMAAEGHQVASHTWSHQNFSAISSTQAQNQMIWNEIALNDILGYIPTYMRPPFSICERACQTMLSKLGYHIIYFDLDTEGYLNDDPNEIQNSKDIWDETIDGSDSCDNNYLHIEHDIHWQTVYNLTDYFLTSLFDNGYRSVTVGECLGDPPENWYRAGSSPVPTYTFPVRSATGSLACEETSTANSSKRTTTPDPAPTGSLVVSTDGNCGSGFTCADSTFGNCCSQHGWCGSTTDYCGDGCQPDFGSGCLSSSSSAATSTSTSTPTSTSATFVTSTTSVTSSISSRTSMSTSKSTSKSTSTSKPTSTTKTTTAASTPSALVPSKDGSCGTASGYTCLGSSYGLCCTLKNQCALLCLTEGCQPEYGTCAILIGLGGEEQASGK</sequence>
<evidence type="ECO:0000256" key="7">
    <source>
        <dbReference type="ARBA" id="ARBA00023285"/>
    </source>
</evidence>
<dbReference type="PANTHER" id="PTHR46471">
    <property type="entry name" value="CHITIN DEACETYLASE"/>
    <property type="match status" value="1"/>
</dbReference>
<keyword evidence="5" id="KW-0378">Hydrolase</keyword>
<keyword evidence="14" id="KW-1185">Reference proteome</keyword>
<dbReference type="SMART" id="SM00270">
    <property type="entry name" value="ChtBD1"/>
    <property type="match status" value="2"/>
</dbReference>
<feature type="signal peptide" evidence="10">
    <location>
        <begin position="1"/>
        <end position="18"/>
    </location>
</feature>
<feature type="domain" description="Chitin-binding type-1" evidence="11">
    <location>
        <begin position="408"/>
        <end position="453"/>
    </location>
</feature>
<evidence type="ECO:0000313" key="14">
    <source>
        <dbReference type="Proteomes" id="UP001465668"/>
    </source>
</evidence>
<evidence type="ECO:0000256" key="4">
    <source>
        <dbReference type="ARBA" id="ARBA00022729"/>
    </source>
</evidence>
<proteinExistence type="predicted"/>
<dbReference type="SUPFAM" id="SSF88713">
    <property type="entry name" value="Glycoside hydrolase/deacetylase"/>
    <property type="match status" value="1"/>
</dbReference>
<evidence type="ECO:0000256" key="3">
    <source>
        <dbReference type="ARBA" id="ARBA00022723"/>
    </source>
</evidence>
<keyword evidence="8" id="KW-1015">Disulfide bond</keyword>
<feature type="chain" id="PRO_5045477245" evidence="10">
    <location>
        <begin position="19"/>
        <end position="584"/>
    </location>
</feature>
<evidence type="ECO:0000256" key="6">
    <source>
        <dbReference type="ARBA" id="ARBA00023277"/>
    </source>
</evidence>
<feature type="compositionally biased region" description="Basic and acidic residues" evidence="9">
    <location>
        <begin position="62"/>
        <end position="76"/>
    </location>
</feature>
<comment type="cofactor">
    <cofactor evidence="1">
        <name>Co(2+)</name>
        <dbReference type="ChEBI" id="CHEBI:48828"/>
    </cofactor>
</comment>
<dbReference type="InterPro" id="IPR011330">
    <property type="entry name" value="Glyco_hydro/deAcase_b/a-brl"/>
</dbReference>
<evidence type="ECO:0000313" key="13">
    <source>
        <dbReference type="EMBL" id="KAK9780628.1"/>
    </source>
</evidence>
<protein>
    <submittedName>
        <fullName evidence="13">Chitin deacetylase</fullName>
    </submittedName>
</protein>
<dbReference type="InterPro" id="IPR036861">
    <property type="entry name" value="Endochitinase-like_sf"/>
</dbReference>
<dbReference type="EMBL" id="JARVKM010000006">
    <property type="protein sequence ID" value="KAK9780628.1"/>
    <property type="molecule type" value="Genomic_DNA"/>
</dbReference>
<comment type="caution">
    <text evidence="13">The sequence shown here is derived from an EMBL/GenBank/DDBJ whole genome shotgun (WGS) entry which is preliminary data.</text>
</comment>
<feature type="region of interest" description="Disordered" evidence="9">
    <location>
        <begin position="55"/>
        <end position="81"/>
    </location>
</feature>
<dbReference type="InterPro" id="IPR001002">
    <property type="entry name" value="Chitin-bd_1"/>
</dbReference>
<comment type="caution">
    <text evidence="8">Lacks conserved residue(s) required for the propagation of feature annotation.</text>
</comment>
<evidence type="ECO:0000259" key="11">
    <source>
        <dbReference type="PROSITE" id="PS50941"/>
    </source>
</evidence>
<keyword evidence="7" id="KW-0170">Cobalt</keyword>
<accession>A0ABR2Y3H0</accession>
<reference evidence="13 14" key="1">
    <citation type="submission" date="2024-02" db="EMBL/GenBank/DDBJ databases">
        <title>First draft genome assembly of two strains of Seiridium cardinale.</title>
        <authorList>
            <person name="Emiliani G."/>
            <person name="Scali E."/>
        </authorList>
    </citation>
    <scope>NUCLEOTIDE SEQUENCE [LARGE SCALE GENOMIC DNA]</scope>
    <source>
        <strain evidence="13 14">BM-138-000479</strain>
    </source>
</reference>
<gene>
    <name evidence="13" type="ORF">SCAR479_02743</name>
</gene>
<feature type="disulfide bond" evidence="8">
    <location>
        <begin position="411"/>
        <end position="426"/>
    </location>
</feature>
<keyword evidence="3" id="KW-0479">Metal-binding</keyword>
<evidence type="ECO:0000256" key="2">
    <source>
        <dbReference type="ARBA" id="ARBA00022669"/>
    </source>
</evidence>
<keyword evidence="2 8" id="KW-0147">Chitin-binding</keyword>
<feature type="region of interest" description="Disordered" evidence="9">
    <location>
        <begin position="382"/>
        <end position="401"/>
    </location>
</feature>
<dbReference type="Gene3D" id="3.30.60.10">
    <property type="entry name" value="Endochitinase-like"/>
    <property type="match status" value="1"/>
</dbReference>
<dbReference type="CDD" id="cd11618">
    <property type="entry name" value="ChtBD1_1"/>
    <property type="match status" value="1"/>
</dbReference>
<evidence type="ECO:0000259" key="12">
    <source>
        <dbReference type="PROSITE" id="PS51677"/>
    </source>
</evidence>
<evidence type="ECO:0000256" key="5">
    <source>
        <dbReference type="ARBA" id="ARBA00022801"/>
    </source>
</evidence>
<dbReference type="CDD" id="cd10951">
    <property type="entry name" value="CE4_ClCDA_like"/>
    <property type="match status" value="1"/>
</dbReference>
<keyword evidence="6" id="KW-0119">Carbohydrate metabolism</keyword>
<dbReference type="PROSITE" id="PS50941">
    <property type="entry name" value="CHIT_BIND_I_2"/>
    <property type="match status" value="1"/>
</dbReference>
<evidence type="ECO:0000256" key="9">
    <source>
        <dbReference type="SAM" id="MobiDB-lite"/>
    </source>
</evidence>
<dbReference type="InterPro" id="IPR002509">
    <property type="entry name" value="NODB_dom"/>
</dbReference>